<protein>
    <recommendedName>
        <fullName evidence="2">DUF4097 domain-containing protein</fullName>
    </recommendedName>
</protein>
<dbReference type="Gene3D" id="2.160.20.120">
    <property type="match status" value="1"/>
</dbReference>
<feature type="signal peptide" evidence="1">
    <location>
        <begin position="1"/>
        <end position="24"/>
    </location>
</feature>
<evidence type="ECO:0000256" key="1">
    <source>
        <dbReference type="SAM" id="SignalP"/>
    </source>
</evidence>
<proteinExistence type="predicted"/>
<dbReference type="RefSeq" id="WP_182708183.1">
    <property type="nucleotide sequence ID" value="NZ_JACJII010000001.1"/>
</dbReference>
<dbReference type="Proteomes" id="UP000539313">
    <property type="component" value="Unassembled WGS sequence"/>
</dbReference>
<accession>A0A7W3N525</accession>
<feature type="chain" id="PRO_5039566154" description="DUF4097 domain-containing protein" evidence="1">
    <location>
        <begin position="25"/>
        <end position="280"/>
    </location>
</feature>
<dbReference type="EMBL" id="JACJII010000001">
    <property type="protein sequence ID" value="MBA9007704.1"/>
    <property type="molecule type" value="Genomic_DNA"/>
</dbReference>
<reference evidence="3 4" key="1">
    <citation type="submission" date="2020-08" db="EMBL/GenBank/DDBJ databases">
        <title>Sequencing the genomes of 1000 actinobacteria strains.</title>
        <authorList>
            <person name="Klenk H.-P."/>
        </authorList>
    </citation>
    <scope>NUCLEOTIDE SEQUENCE [LARGE SCALE GENOMIC DNA]</scope>
    <source>
        <strain evidence="3 4">DSM 45823</strain>
    </source>
</reference>
<dbReference type="PROSITE" id="PS51257">
    <property type="entry name" value="PROKAR_LIPOPROTEIN"/>
    <property type="match status" value="1"/>
</dbReference>
<dbReference type="InterPro" id="IPR025164">
    <property type="entry name" value="Toastrack_DUF4097"/>
</dbReference>
<evidence type="ECO:0000259" key="2">
    <source>
        <dbReference type="Pfam" id="PF13349"/>
    </source>
</evidence>
<comment type="caution">
    <text evidence="3">The sequence shown here is derived from an EMBL/GenBank/DDBJ whole genome shotgun (WGS) entry which is preliminary data.</text>
</comment>
<keyword evidence="4" id="KW-1185">Reference proteome</keyword>
<evidence type="ECO:0000313" key="4">
    <source>
        <dbReference type="Proteomes" id="UP000539313"/>
    </source>
</evidence>
<dbReference type="Pfam" id="PF13349">
    <property type="entry name" value="DUF4097"/>
    <property type="match status" value="1"/>
</dbReference>
<feature type="domain" description="DUF4097" evidence="2">
    <location>
        <begin position="47"/>
        <end position="277"/>
    </location>
</feature>
<name>A0A7W3N525_9ACTN</name>
<sequence length="280" mass="29379">MANRRTGTVAALAAGLTGMTVALGGCGTLGATTYHEDRRYQLPGSVTSLNLRLDAADVEIVGGDATTISVHERLSWSKGRKPTPGHRREGDTLVLDYTCPDGFTIGFNSCSVDYRIEVPRAMAARIHADTGDIRVRALAGPLHVTTDTGNVTATDLRGGNVNAATNTGDIRLTGAGSVQARTDVGNVTLDATQGRSVTAVTNTGNIRIGYRADRVPDSVTATADTGDVHITVPATVGYAFESRTEKDNDRPDITGIRVDSASEHRITVTTSWGDISLAAV</sequence>
<evidence type="ECO:0000313" key="3">
    <source>
        <dbReference type="EMBL" id="MBA9007704.1"/>
    </source>
</evidence>
<organism evidence="3 4">
    <name type="scientific">Thermomonospora cellulosilytica</name>
    <dbReference type="NCBI Taxonomy" id="1411118"/>
    <lineage>
        <taxon>Bacteria</taxon>
        <taxon>Bacillati</taxon>
        <taxon>Actinomycetota</taxon>
        <taxon>Actinomycetes</taxon>
        <taxon>Streptosporangiales</taxon>
        <taxon>Thermomonosporaceae</taxon>
        <taxon>Thermomonospora</taxon>
    </lineage>
</organism>
<keyword evidence="1" id="KW-0732">Signal</keyword>
<dbReference type="AlphaFoldDB" id="A0A7W3N525"/>
<gene>
    <name evidence="3" type="ORF">HNR21_006586</name>
</gene>